<protein>
    <submittedName>
        <fullName evidence="1">Uncharacterized protein</fullName>
    </submittedName>
</protein>
<sequence>MNNAFIKPVFLYSPEQIYQFHDLLPAIIAIYFSARKFM</sequence>
<name>A0AAN3A8Y2_BACO1</name>
<reference evidence="1 2" key="1">
    <citation type="submission" date="2007-03" db="EMBL/GenBank/DDBJ databases">
        <authorList>
            <person name="Fulton L."/>
            <person name="Clifton S."/>
            <person name="Fulton B."/>
            <person name="Xu J."/>
            <person name="Minx P."/>
            <person name="Pepin K.H."/>
            <person name="Johnson M."/>
            <person name="Thiruvilangam P."/>
            <person name="Bhonagiri V."/>
            <person name="Nash W.E."/>
            <person name="Mardis E.R."/>
            <person name="Wilson R.K."/>
        </authorList>
    </citation>
    <scope>NUCLEOTIDE SEQUENCE [LARGE SCALE GENOMIC DNA]</scope>
    <source>
        <strain evidence="2">ATCC 8483 / DSM 1896 / JCM 5824 / BCRC 10623 / CCUG 4943 / NCTC 11153</strain>
    </source>
</reference>
<evidence type="ECO:0000313" key="2">
    <source>
        <dbReference type="Proteomes" id="UP000005475"/>
    </source>
</evidence>
<dbReference type="AlphaFoldDB" id="A0AAN3A8Y2"/>
<comment type="caution">
    <text evidence="1">The sequence shown here is derived from an EMBL/GenBank/DDBJ whole genome shotgun (WGS) entry which is preliminary data.</text>
</comment>
<evidence type="ECO:0000313" key="1">
    <source>
        <dbReference type="EMBL" id="EDO11935.1"/>
    </source>
</evidence>
<organism evidence="1 2">
    <name type="scientific">Bacteroides ovatus (strain ATCC 8483 / DSM 1896 / JCM 5824 / BCRC 10623 / CCUG 4943 / NCTC 11153)</name>
    <dbReference type="NCBI Taxonomy" id="411476"/>
    <lineage>
        <taxon>Bacteria</taxon>
        <taxon>Pseudomonadati</taxon>
        <taxon>Bacteroidota</taxon>
        <taxon>Bacteroidia</taxon>
        <taxon>Bacteroidales</taxon>
        <taxon>Bacteroidaceae</taxon>
        <taxon>Bacteroides</taxon>
    </lineage>
</organism>
<gene>
    <name evidence="1" type="ORF">BACOVA_02435</name>
</gene>
<reference evidence="2" key="2">
    <citation type="submission" date="2007-04" db="EMBL/GenBank/DDBJ databases">
        <title>Draft genome sequence of Bacteroides ovatus (ATCC 8483).</title>
        <authorList>
            <person name="Sudarsanam P."/>
            <person name="Ley R."/>
            <person name="Guruge J."/>
            <person name="Turnbaugh P.J."/>
            <person name="Mahowald M."/>
            <person name="Liep D."/>
            <person name="Gordon J."/>
        </authorList>
    </citation>
    <scope>NUCLEOTIDE SEQUENCE [LARGE SCALE GENOMIC DNA]</scope>
    <source>
        <strain evidence="2">ATCC 8483 / DSM 1896 / JCM 5824 / BCRC 10623 / CCUG 4943 / NCTC 11153</strain>
    </source>
</reference>
<accession>A0AAN3A8Y2</accession>
<dbReference type="EMBL" id="AAXF02000048">
    <property type="protein sequence ID" value="EDO11935.1"/>
    <property type="molecule type" value="Genomic_DNA"/>
</dbReference>
<proteinExistence type="predicted"/>
<dbReference type="Proteomes" id="UP000005475">
    <property type="component" value="Unassembled WGS sequence"/>
</dbReference>